<feature type="region of interest" description="Disordered" evidence="1">
    <location>
        <begin position="1"/>
        <end position="81"/>
    </location>
</feature>
<feature type="compositionally biased region" description="Low complexity" evidence="1">
    <location>
        <begin position="36"/>
        <end position="66"/>
    </location>
</feature>
<feature type="transmembrane region" description="Helical" evidence="2">
    <location>
        <begin position="84"/>
        <end position="104"/>
    </location>
</feature>
<dbReference type="AlphaFoldDB" id="H6MVU1"/>
<sequence length="106" mass="10982">MQAPGLRSHVPPQTPAAHAGPLPYAQLPTPDAAQDATSRPSSARPDSSRASSTRSSSTRSSSSRSSSGHDAQSRAHRHRRPDPMVIGAAIVMVLLAVAVLVGILTL</sequence>
<keyword evidence="2" id="KW-1133">Transmembrane helix</keyword>
<keyword evidence="4" id="KW-1185">Reference proteome</keyword>
<keyword evidence="2" id="KW-0812">Transmembrane</keyword>
<keyword evidence="2" id="KW-0472">Membrane</keyword>
<dbReference type="EMBL" id="CP003119">
    <property type="protein sequence ID" value="AFA75391.1"/>
    <property type="molecule type" value="Genomic_DNA"/>
</dbReference>
<evidence type="ECO:0000256" key="1">
    <source>
        <dbReference type="SAM" id="MobiDB-lite"/>
    </source>
</evidence>
<dbReference type="KEGG" id="gpo:GPOL_c43880"/>
<accession>H6MVU1</accession>
<evidence type="ECO:0000313" key="4">
    <source>
        <dbReference type="Proteomes" id="UP000009154"/>
    </source>
</evidence>
<proteinExistence type="predicted"/>
<reference evidence="3 4" key="1">
    <citation type="journal article" date="2012" name="Appl. Environ. Microbiol.">
        <title>Involvement of two latex-clearing proteins during rubber degradation and insights into the subsequent degradation pathway revealed by the genome sequence of Gordonia polyisoprenivorans strain VH2.</title>
        <authorList>
            <person name="Hiessl S."/>
            <person name="Schuldes J."/>
            <person name="Thurmer A."/>
            <person name="Halbsguth T."/>
            <person name="Broker D."/>
            <person name="Angelov A."/>
            <person name="Liebl W."/>
            <person name="Daniel R."/>
            <person name="Steinbuchel A."/>
        </authorList>
    </citation>
    <scope>NUCLEOTIDE SEQUENCE [LARGE SCALE GENOMIC DNA]</scope>
    <source>
        <strain evidence="4">DSM 44266 / VH2</strain>
    </source>
</reference>
<organism evidence="3 4">
    <name type="scientific">Gordonia polyisoprenivorans (strain DSM 44266 / VH2)</name>
    <dbReference type="NCBI Taxonomy" id="1112204"/>
    <lineage>
        <taxon>Bacteria</taxon>
        <taxon>Bacillati</taxon>
        <taxon>Actinomycetota</taxon>
        <taxon>Actinomycetes</taxon>
        <taxon>Mycobacteriales</taxon>
        <taxon>Gordoniaceae</taxon>
        <taxon>Gordonia</taxon>
    </lineage>
</organism>
<dbReference type="Proteomes" id="UP000009154">
    <property type="component" value="Chromosome"/>
</dbReference>
<name>H6MVU1_GORPV</name>
<evidence type="ECO:0000256" key="2">
    <source>
        <dbReference type="SAM" id="Phobius"/>
    </source>
</evidence>
<gene>
    <name evidence="3" type="ordered locus">GPOL_c43880</name>
</gene>
<protein>
    <submittedName>
        <fullName evidence="3">Uncharacterized protein</fullName>
    </submittedName>
</protein>
<dbReference type="HOGENOM" id="CLU_2219401_0_0_11"/>
<evidence type="ECO:0000313" key="3">
    <source>
        <dbReference type="EMBL" id="AFA75391.1"/>
    </source>
</evidence>